<evidence type="ECO:0000256" key="11">
    <source>
        <dbReference type="SAM" id="MobiDB-lite"/>
    </source>
</evidence>
<name>A0A849ABI2_9ACTN</name>
<reference evidence="15 16" key="1">
    <citation type="submission" date="2020-05" db="EMBL/GenBank/DDBJ databases">
        <title>Nakamurella sp. DB0629 isolated from air conditioner.</title>
        <authorList>
            <person name="Kim D.H."/>
            <person name="Kim D.-U."/>
        </authorList>
    </citation>
    <scope>NUCLEOTIDE SEQUENCE [LARGE SCALE GENOMIC DNA]</scope>
    <source>
        <strain evidence="15 16">DB0629</strain>
    </source>
</reference>
<evidence type="ECO:0000313" key="15">
    <source>
        <dbReference type="EMBL" id="NNG36498.1"/>
    </source>
</evidence>
<evidence type="ECO:0000256" key="5">
    <source>
        <dbReference type="ARBA" id="ARBA00022737"/>
    </source>
</evidence>
<feature type="compositionally biased region" description="Basic and acidic residues" evidence="11">
    <location>
        <begin position="440"/>
        <end position="472"/>
    </location>
</feature>
<dbReference type="FunFam" id="3.10.580.10:FF:000002">
    <property type="entry name" value="Magnesium/cobalt efflux protein CorC"/>
    <property type="match status" value="1"/>
</dbReference>
<dbReference type="InterPro" id="IPR046342">
    <property type="entry name" value="CBS_dom_sf"/>
</dbReference>
<sequence length="609" mass="63240">MDAWDVLLLVLAALLVPFAGLMAAADAAIIMVSPARVDEAEKDGRRGASALRRIVADKPRFTNLLLLLRVAAELTATVLVAAVVFSVWGASVLSGLIVVLIMLVVCYVVIGVLPRTIGRQHPSAIGLFTARLVTGLASVLSPIATLLIHLGNAITPGKGFREGPFSSEIELRELVDMAQVHGVVEDSEREMLQSVFNLGDTVAREVMVPRTEVVWIESDKTMRQAMQLASRSGFSRVPVIGESVDDVVGIIYIKDLIAQALTLAPGDPGPVLAELARDPVFVPDSKPVDDLLAEMQRSRKHFAVVMDEYGGTAGILTIEDILEEIVGEITDEYDAETPDPIVHLPDGRLRVSARVTVEDLGEQFGIELPDEDVETVGGLLAQLLGRVPLPGSEATIDGLHLVGEAGTDRRGRPRVNTVLVWREEPGTDAADQADAAGPRGTEDGRSTDDTDGGRGSDGARGRRSADGVDRGRSAGRSGAADGAAEPDAGGLSDAGPVFAGRGGEGSRSGDPGLSGSEFDRGGGGSTEDAAHPIAGLLPAPSTNPRADGGAGGSAGRAGGRRPDRAAHNGSDRGAGRGSEDGGGQGSERGAGRVEPGDGAGRAVDQDHHR</sequence>
<feature type="transmembrane region" description="Helical" evidence="12">
    <location>
        <begin position="6"/>
        <end position="32"/>
    </location>
</feature>
<evidence type="ECO:0000256" key="8">
    <source>
        <dbReference type="ARBA" id="ARBA00023136"/>
    </source>
</evidence>
<feature type="compositionally biased region" description="Gly residues" evidence="11">
    <location>
        <begin position="548"/>
        <end position="557"/>
    </location>
</feature>
<dbReference type="InterPro" id="IPR000644">
    <property type="entry name" value="CBS_dom"/>
</dbReference>
<dbReference type="InterPro" id="IPR044751">
    <property type="entry name" value="Ion_transp-like_CBS"/>
</dbReference>
<dbReference type="InterPro" id="IPR016169">
    <property type="entry name" value="FAD-bd_PCMH_sub2"/>
</dbReference>
<organism evidence="15 16">
    <name type="scientific">Nakamurella aerolata</name>
    <dbReference type="NCBI Taxonomy" id="1656892"/>
    <lineage>
        <taxon>Bacteria</taxon>
        <taxon>Bacillati</taxon>
        <taxon>Actinomycetota</taxon>
        <taxon>Actinomycetes</taxon>
        <taxon>Nakamurellales</taxon>
        <taxon>Nakamurellaceae</taxon>
        <taxon>Nakamurella</taxon>
    </lineage>
</organism>
<comment type="subcellular location">
    <subcellularLocation>
        <location evidence="1">Cell membrane</location>
        <topology evidence="1">Multi-pass membrane protein</topology>
    </subcellularLocation>
</comment>
<evidence type="ECO:0000256" key="9">
    <source>
        <dbReference type="PROSITE-ProRule" id="PRU00703"/>
    </source>
</evidence>
<dbReference type="EMBL" id="JABEND010000007">
    <property type="protein sequence ID" value="NNG36498.1"/>
    <property type="molecule type" value="Genomic_DNA"/>
</dbReference>
<dbReference type="InterPro" id="IPR005170">
    <property type="entry name" value="Transptr-assoc_dom"/>
</dbReference>
<dbReference type="InterPro" id="IPR036318">
    <property type="entry name" value="FAD-bd_PCMH-like_sf"/>
</dbReference>
<comment type="caution">
    <text evidence="15">The sequence shown here is derived from an EMBL/GenBank/DDBJ whole genome shotgun (WGS) entry which is preliminary data.</text>
</comment>
<feature type="domain" description="CBS" evidence="13">
    <location>
        <begin position="275"/>
        <end position="332"/>
    </location>
</feature>
<dbReference type="Gene3D" id="3.30.465.10">
    <property type="match status" value="1"/>
</dbReference>
<dbReference type="InterPro" id="IPR002550">
    <property type="entry name" value="CNNM"/>
</dbReference>
<dbReference type="SMART" id="SM00116">
    <property type="entry name" value="CBS"/>
    <property type="match status" value="2"/>
</dbReference>
<feature type="transmembrane region" description="Helical" evidence="12">
    <location>
        <begin position="61"/>
        <end position="85"/>
    </location>
</feature>
<evidence type="ECO:0000256" key="4">
    <source>
        <dbReference type="ARBA" id="ARBA00022692"/>
    </source>
</evidence>
<evidence type="ECO:0000256" key="1">
    <source>
        <dbReference type="ARBA" id="ARBA00004651"/>
    </source>
</evidence>
<dbReference type="Proteomes" id="UP000562984">
    <property type="component" value="Unassembled WGS sequence"/>
</dbReference>
<evidence type="ECO:0000256" key="6">
    <source>
        <dbReference type="ARBA" id="ARBA00022989"/>
    </source>
</evidence>
<keyword evidence="3" id="KW-1003">Cell membrane</keyword>
<keyword evidence="4 10" id="KW-0812">Transmembrane</keyword>
<feature type="compositionally biased region" description="Low complexity" evidence="11">
    <location>
        <begin position="474"/>
        <end position="490"/>
    </location>
</feature>
<keyword evidence="16" id="KW-1185">Reference proteome</keyword>
<dbReference type="SMART" id="SM01091">
    <property type="entry name" value="CorC_HlyC"/>
    <property type="match status" value="1"/>
</dbReference>
<dbReference type="PANTHER" id="PTHR22777:SF32">
    <property type="entry name" value="UPF0053 INNER MEMBRANE PROTEIN YFJD"/>
    <property type="match status" value="1"/>
</dbReference>
<feature type="region of interest" description="Disordered" evidence="11">
    <location>
        <begin position="405"/>
        <end position="609"/>
    </location>
</feature>
<evidence type="ECO:0000256" key="3">
    <source>
        <dbReference type="ARBA" id="ARBA00022475"/>
    </source>
</evidence>
<dbReference type="PROSITE" id="PS51371">
    <property type="entry name" value="CBS"/>
    <property type="match status" value="2"/>
</dbReference>
<protein>
    <submittedName>
        <fullName evidence="15">DUF21 domain-containing protein</fullName>
    </submittedName>
</protein>
<dbReference type="PROSITE" id="PS51846">
    <property type="entry name" value="CNNM"/>
    <property type="match status" value="1"/>
</dbReference>
<dbReference type="AlphaFoldDB" id="A0A849ABI2"/>
<proteinExistence type="inferred from homology"/>
<comment type="similarity">
    <text evidence="2">Belongs to the UPF0053 family.</text>
</comment>
<keyword evidence="7 9" id="KW-0129">CBS domain</keyword>
<dbReference type="Pfam" id="PF01595">
    <property type="entry name" value="CNNM"/>
    <property type="match status" value="1"/>
</dbReference>
<dbReference type="Gene3D" id="3.10.580.10">
    <property type="entry name" value="CBS-domain"/>
    <property type="match status" value="1"/>
</dbReference>
<gene>
    <name evidence="15" type="ORF">HKD39_12425</name>
</gene>
<keyword evidence="6 10" id="KW-1133">Transmembrane helix</keyword>
<dbReference type="GO" id="GO:0005886">
    <property type="term" value="C:plasma membrane"/>
    <property type="evidence" value="ECO:0007669"/>
    <property type="project" value="UniProtKB-SubCell"/>
</dbReference>
<feature type="domain" description="CNNM transmembrane" evidence="14">
    <location>
        <begin position="1"/>
        <end position="188"/>
    </location>
</feature>
<dbReference type="PANTHER" id="PTHR22777">
    <property type="entry name" value="HEMOLYSIN-RELATED"/>
    <property type="match status" value="1"/>
</dbReference>
<evidence type="ECO:0000256" key="12">
    <source>
        <dbReference type="SAM" id="Phobius"/>
    </source>
</evidence>
<feature type="compositionally biased region" description="Basic and acidic residues" evidence="11">
    <location>
        <begin position="560"/>
        <end position="579"/>
    </location>
</feature>
<dbReference type="Pfam" id="PF00571">
    <property type="entry name" value="CBS"/>
    <property type="match status" value="2"/>
</dbReference>
<evidence type="ECO:0000256" key="7">
    <source>
        <dbReference type="ARBA" id="ARBA00023122"/>
    </source>
</evidence>
<feature type="domain" description="CBS" evidence="13">
    <location>
        <begin position="207"/>
        <end position="268"/>
    </location>
</feature>
<evidence type="ECO:0000256" key="10">
    <source>
        <dbReference type="PROSITE-ProRule" id="PRU01193"/>
    </source>
</evidence>
<feature type="transmembrane region" description="Helical" evidence="12">
    <location>
        <begin position="91"/>
        <end position="113"/>
    </location>
</feature>
<accession>A0A849ABI2</accession>
<dbReference type="SUPFAM" id="SSF54631">
    <property type="entry name" value="CBS-domain pair"/>
    <property type="match status" value="1"/>
</dbReference>
<evidence type="ECO:0000256" key="2">
    <source>
        <dbReference type="ARBA" id="ARBA00006337"/>
    </source>
</evidence>
<dbReference type="Pfam" id="PF03471">
    <property type="entry name" value="CorC_HlyC"/>
    <property type="match status" value="1"/>
</dbReference>
<evidence type="ECO:0000313" key="16">
    <source>
        <dbReference type="Proteomes" id="UP000562984"/>
    </source>
</evidence>
<evidence type="ECO:0000259" key="13">
    <source>
        <dbReference type="PROSITE" id="PS51371"/>
    </source>
</evidence>
<keyword evidence="5" id="KW-0677">Repeat</keyword>
<dbReference type="SUPFAM" id="SSF56176">
    <property type="entry name" value="FAD-binding/transporter-associated domain-like"/>
    <property type="match status" value="1"/>
</dbReference>
<keyword evidence="8 10" id="KW-0472">Membrane</keyword>
<dbReference type="GO" id="GO:0050660">
    <property type="term" value="F:flavin adenine dinucleotide binding"/>
    <property type="evidence" value="ECO:0007669"/>
    <property type="project" value="InterPro"/>
</dbReference>
<dbReference type="CDD" id="cd04590">
    <property type="entry name" value="CBS_pair_CorC_HlyC_assoc"/>
    <property type="match status" value="1"/>
</dbReference>
<evidence type="ECO:0000259" key="14">
    <source>
        <dbReference type="PROSITE" id="PS51846"/>
    </source>
</evidence>
<feature type="transmembrane region" description="Helical" evidence="12">
    <location>
        <begin position="125"/>
        <end position="148"/>
    </location>
</feature>